<dbReference type="GO" id="GO:0004673">
    <property type="term" value="F:protein histidine kinase activity"/>
    <property type="evidence" value="ECO:0007669"/>
    <property type="project" value="UniProtKB-EC"/>
</dbReference>
<dbReference type="InterPro" id="IPR050482">
    <property type="entry name" value="Sensor_HK_TwoCompSys"/>
</dbReference>
<keyword evidence="6" id="KW-1133">Transmembrane helix</keyword>
<feature type="transmembrane region" description="Helical" evidence="6">
    <location>
        <begin position="126"/>
        <end position="146"/>
    </location>
</feature>
<feature type="transmembrane region" description="Helical" evidence="6">
    <location>
        <begin position="153"/>
        <end position="173"/>
    </location>
</feature>
<keyword evidence="5" id="KW-0902">Two-component regulatory system</keyword>
<dbReference type="RefSeq" id="WP_212675757.1">
    <property type="nucleotide sequence ID" value="NZ_JAGSPJ010000004.1"/>
</dbReference>
<protein>
    <recommendedName>
        <fullName evidence="2">histidine kinase</fullName>
        <ecNumber evidence="2">2.7.13.3</ecNumber>
    </recommendedName>
</protein>
<evidence type="ECO:0000256" key="4">
    <source>
        <dbReference type="ARBA" id="ARBA00022777"/>
    </source>
</evidence>
<keyword evidence="6" id="KW-0812">Transmembrane</keyword>
<dbReference type="SUPFAM" id="SSF55874">
    <property type="entry name" value="ATPase domain of HSP90 chaperone/DNA topoisomerase II/histidine kinase"/>
    <property type="match status" value="1"/>
</dbReference>
<feature type="transmembrane region" description="Helical" evidence="6">
    <location>
        <begin position="310"/>
        <end position="331"/>
    </location>
</feature>
<keyword evidence="8" id="KW-1185">Reference proteome</keyword>
<feature type="transmembrane region" description="Helical" evidence="6">
    <location>
        <begin position="217"/>
        <end position="234"/>
    </location>
</feature>
<name>A0A941IH51_9BURK</name>
<dbReference type="Gene3D" id="1.20.5.1930">
    <property type="match status" value="1"/>
</dbReference>
<comment type="caution">
    <text evidence="7">The sequence shown here is derived from an EMBL/GenBank/DDBJ whole genome shotgun (WGS) entry which is preliminary data.</text>
</comment>
<comment type="catalytic activity">
    <reaction evidence="1">
        <text>ATP + protein L-histidine = ADP + protein N-phospho-L-histidine.</text>
        <dbReference type="EC" id="2.7.13.3"/>
    </reaction>
</comment>
<evidence type="ECO:0000256" key="6">
    <source>
        <dbReference type="SAM" id="Phobius"/>
    </source>
</evidence>
<dbReference type="EC" id="2.7.13.3" evidence="2"/>
<dbReference type="PANTHER" id="PTHR24421:SF10">
    <property type="entry name" value="NITRATE_NITRITE SENSOR PROTEIN NARQ"/>
    <property type="match status" value="1"/>
</dbReference>
<evidence type="ECO:0000256" key="1">
    <source>
        <dbReference type="ARBA" id="ARBA00000085"/>
    </source>
</evidence>
<proteinExistence type="predicted"/>
<feature type="transmembrane region" description="Helical" evidence="6">
    <location>
        <begin position="185"/>
        <end position="210"/>
    </location>
</feature>
<feature type="transmembrane region" description="Helical" evidence="6">
    <location>
        <begin position="343"/>
        <end position="364"/>
    </location>
</feature>
<keyword evidence="4" id="KW-0418">Kinase</keyword>
<feature type="transmembrane region" description="Helical" evidence="6">
    <location>
        <begin position="277"/>
        <end position="298"/>
    </location>
</feature>
<evidence type="ECO:0000256" key="2">
    <source>
        <dbReference type="ARBA" id="ARBA00012438"/>
    </source>
</evidence>
<accession>A0A941IH51</accession>
<feature type="transmembrane region" description="Helical" evidence="6">
    <location>
        <begin position="246"/>
        <end position="265"/>
    </location>
</feature>
<sequence>MALIVSIVTSIVFCACWLVYHQPSFNAWVSYEKGLLVVKEKQVQSSSKVPRLWRIQPSKQDLINPILFTRDPDQLTRFDDQNRLFSENRRLAEQIQANGFVVFFTGDQDFRLEMQKRTIQDIPWNFYFQVVCGALALLIGGAVWSLNPRSIQTITFFLCSLGFCLISNTLAVYSSRELVMDTDQFFFLAALNRFATYLLVFSGTILFWYFPRRLHQFPFPIWMSVLGGLAYFNERWQVIHMPFHDYQAIFIFVALVVLMIGIAQWRKQQLDAVERAALRWVSFSFAFSFSSIVLFYVLPNMLAPEWSMNLDVASLFVLSVFVGVALGISRYRLFDLEQWWYQIWLWFLCGMLIIVVDFAMMSLLHLGSTSSITMTIVLVGWLYFPLRQRLLLRFRPKNESKLTALLPVGIEFLMKPYTPHQLEVFWLSLLKKTFRPLSVELSDVVIQSVQIAQDGVALSVPRLTAIGHVELRACSRGQRLFNRDDLKLTTQLLSLLKFGHQQNQVRQQSASRERDRIMRDLHDEVCANLLTMIHCTDDLTSAMARSTLQSLRETIYSLKDDCSVELRTWLNQMRHECIDRCVDFDLDLGWQVDGATSMLLSARQQVNLSRILGEILTNAFKHADASFIQFHFVVGANQLSINVVDNGKLTQLPNYLGNGWLNLRRRCAELDGELRFEIQSPHGLRIRIQVPLEETNVNGSDLRGSQGNPAVFA</sequence>
<dbReference type="CDD" id="cd16917">
    <property type="entry name" value="HATPase_UhpB-NarQ-NarX-like"/>
    <property type="match status" value="1"/>
</dbReference>
<dbReference type="EMBL" id="JAGSPJ010000004">
    <property type="protein sequence ID" value="MBR7800640.1"/>
    <property type="molecule type" value="Genomic_DNA"/>
</dbReference>
<evidence type="ECO:0000313" key="7">
    <source>
        <dbReference type="EMBL" id="MBR7800640.1"/>
    </source>
</evidence>
<evidence type="ECO:0000256" key="3">
    <source>
        <dbReference type="ARBA" id="ARBA00022679"/>
    </source>
</evidence>
<gene>
    <name evidence="7" type="ORF">KDM90_11585</name>
</gene>
<keyword evidence="3" id="KW-0808">Transferase</keyword>
<dbReference type="Proteomes" id="UP000678545">
    <property type="component" value="Unassembled WGS sequence"/>
</dbReference>
<dbReference type="InterPro" id="IPR036890">
    <property type="entry name" value="HATPase_C_sf"/>
</dbReference>
<dbReference type="GO" id="GO:0000160">
    <property type="term" value="P:phosphorelay signal transduction system"/>
    <property type="evidence" value="ECO:0007669"/>
    <property type="project" value="UniProtKB-KW"/>
</dbReference>
<keyword evidence="6" id="KW-0472">Membrane</keyword>
<feature type="transmembrane region" description="Helical" evidence="6">
    <location>
        <begin position="370"/>
        <end position="386"/>
    </location>
</feature>
<organism evidence="7 8">
    <name type="scientific">Undibacterium fentianense</name>
    <dbReference type="NCBI Taxonomy" id="2828728"/>
    <lineage>
        <taxon>Bacteria</taxon>
        <taxon>Pseudomonadati</taxon>
        <taxon>Pseudomonadota</taxon>
        <taxon>Betaproteobacteria</taxon>
        <taxon>Burkholderiales</taxon>
        <taxon>Oxalobacteraceae</taxon>
        <taxon>Undibacterium</taxon>
    </lineage>
</organism>
<evidence type="ECO:0000256" key="5">
    <source>
        <dbReference type="ARBA" id="ARBA00023012"/>
    </source>
</evidence>
<reference evidence="7" key="1">
    <citation type="submission" date="2021-04" db="EMBL/GenBank/DDBJ databases">
        <title>novel species isolated from subtropical streams in China.</title>
        <authorList>
            <person name="Lu H."/>
        </authorList>
    </citation>
    <scope>NUCLEOTIDE SEQUENCE</scope>
    <source>
        <strain evidence="7">FT137W</strain>
    </source>
</reference>
<dbReference type="PANTHER" id="PTHR24421">
    <property type="entry name" value="NITRATE/NITRITE SENSOR PROTEIN NARX-RELATED"/>
    <property type="match status" value="1"/>
</dbReference>
<evidence type="ECO:0000313" key="8">
    <source>
        <dbReference type="Proteomes" id="UP000678545"/>
    </source>
</evidence>
<dbReference type="AlphaFoldDB" id="A0A941IH51"/>
<dbReference type="Gene3D" id="3.30.565.10">
    <property type="entry name" value="Histidine kinase-like ATPase, C-terminal domain"/>
    <property type="match status" value="1"/>
</dbReference>